<comment type="similarity">
    <text evidence="2">Belongs to the YIP1 family.</text>
</comment>
<dbReference type="Proteomes" id="UP000469890">
    <property type="component" value="Unassembled WGS sequence"/>
</dbReference>
<feature type="domain" description="Yip1" evidence="8">
    <location>
        <begin position="109"/>
        <end position="209"/>
    </location>
</feature>
<dbReference type="InterPro" id="IPR027450">
    <property type="entry name" value="AlkB-like"/>
</dbReference>
<feature type="region of interest" description="Disordered" evidence="6">
    <location>
        <begin position="363"/>
        <end position="411"/>
    </location>
</feature>
<feature type="transmembrane region" description="Helical" evidence="7">
    <location>
        <begin position="160"/>
        <end position="181"/>
    </location>
</feature>
<evidence type="ECO:0000313" key="10">
    <source>
        <dbReference type="EMBL" id="KAF1800028.1"/>
    </source>
</evidence>
<dbReference type="SUPFAM" id="SSF51197">
    <property type="entry name" value="Clavaminate synthase-like"/>
    <property type="match status" value="1"/>
</dbReference>
<evidence type="ECO:0008006" key="12">
    <source>
        <dbReference type="Google" id="ProtNLM"/>
    </source>
</evidence>
<evidence type="ECO:0000256" key="3">
    <source>
        <dbReference type="ARBA" id="ARBA00022692"/>
    </source>
</evidence>
<evidence type="ECO:0000256" key="2">
    <source>
        <dbReference type="ARBA" id="ARBA00010596"/>
    </source>
</evidence>
<dbReference type="PANTHER" id="PTHR12822">
    <property type="entry name" value="PROTEIN YIPF"/>
    <property type="match status" value="1"/>
</dbReference>
<keyword evidence="3 7" id="KW-0812">Transmembrane</keyword>
<dbReference type="EMBL" id="JAAECE010000006">
    <property type="protein sequence ID" value="KAF1800028.1"/>
    <property type="molecule type" value="Genomic_DNA"/>
</dbReference>
<feature type="compositionally biased region" description="Basic and acidic residues" evidence="6">
    <location>
        <begin position="363"/>
        <end position="372"/>
    </location>
</feature>
<evidence type="ECO:0000256" key="6">
    <source>
        <dbReference type="SAM" id="MobiDB-lite"/>
    </source>
</evidence>
<evidence type="ECO:0000259" key="9">
    <source>
        <dbReference type="Pfam" id="PF13532"/>
    </source>
</evidence>
<evidence type="ECO:0000256" key="7">
    <source>
        <dbReference type="SAM" id="Phobius"/>
    </source>
</evidence>
<name>A0A8H4F0V9_MUCCL</name>
<evidence type="ECO:0000256" key="1">
    <source>
        <dbReference type="ARBA" id="ARBA00004141"/>
    </source>
</evidence>
<evidence type="ECO:0000256" key="5">
    <source>
        <dbReference type="ARBA" id="ARBA00023136"/>
    </source>
</evidence>
<dbReference type="GO" id="GO:0031267">
    <property type="term" value="F:small GTPase binding"/>
    <property type="evidence" value="ECO:0007669"/>
    <property type="project" value="InterPro"/>
</dbReference>
<comment type="subcellular location">
    <subcellularLocation>
        <location evidence="1">Membrane</location>
        <topology evidence="1">Multi-pass membrane protein</topology>
    </subcellularLocation>
</comment>
<dbReference type="InterPro" id="IPR039765">
    <property type="entry name" value="Yip5/YIPF1/YIPF2"/>
</dbReference>
<reference evidence="10 11" key="1">
    <citation type="submission" date="2019-09" db="EMBL/GenBank/DDBJ databases">
        <authorList>
            <consortium name="DOE Joint Genome Institute"/>
            <person name="Mondo S.J."/>
            <person name="Navarro-Mendoza M.I."/>
            <person name="Perez-Arques C."/>
            <person name="Panchal S."/>
            <person name="Nicolas F.E."/>
            <person name="Ganguly P."/>
            <person name="Pangilinan J."/>
            <person name="Grigoriev I."/>
            <person name="Heitman J."/>
            <person name="Sanya K."/>
            <person name="Garre V."/>
        </authorList>
    </citation>
    <scope>NUCLEOTIDE SEQUENCE [LARGE SCALE GENOMIC DNA]</scope>
    <source>
        <strain evidence="10 11">MU402</strain>
    </source>
</reference>
<accession>A0A8H4F0V9</accession>
<dbReference type="Pfam" id="PF13532">
    <property type="entry name" value="2OG-FeII_Oxy_2"/>
    <property type="match status" value="1"/>
</dbReference>
<dbReference type="GO" id="GO:0005794">
    <property type="term" value="C:Golgi apparatus"/>
    <property type="evidence" value="ECO:0007669"/>
    <property type="project" value="InterPro"/>
</dbReference>
<gene>
    <name evidence="10" type="ORF">FB192DRAFT_1429660</name>
</gene>
<dbReference type="Gene3D" id="2.60.120.590">
    <property type="entry name" value="Alpha-ketoglutarate-dependent dioxygenase AlkB-like"/>
    <property type="match status" value="1"/>
</dbReference>
<feature type="compositionally biased region" description="Acidic residues" evidence="6">
    <location>
        <begin position="386"/>
        <end position="395"/>
    </location>
</feature>
<feature type="transmembrane region" description="Helical" evidence="7">
    <location>
        <begin position="125"/>
        <end position="148"/>
    </location>
</feature>
<dbReference type="Pfam" id="PF04893">
    <property type="entry name" value="Yip1"/>
    <property type="match status" value="1"/>
</dbReference>
<evidence type="ECO:0000256" key="4">
    <source>
        <dbReference type="ARBA" id="ARBA00022989"/>
    </source>
</evidence>
<dbReference type="GO" id="GO:0016020">
    <property type="term" value="C:membrane"/>
    <property type="evidence" value="ECO:0007669"/>
    <property type="project" value="UniProtKB-SubCell"/>
</dbReference>
<protein>
    <recommendedName>
        <fullName evidence="12">Alpha-ketoglutarate-dependent dioxygenase AlkB-like domain-containing protein</fullName>
    </recommendedName>
</protein>
<proteinExistence type="inferred from homology"/>
<dbReference type="AlphaFoldDB" id="A0A8H4F0V9"/>
<dbReference type="InterPro" id="IPR006977">
    <property type="entry name" value="Yip1_dom"/>
</dbReference>
<evidence type="ECO:0000259" key="8">
    <source>
        <dbReference type="Pfam" id="PF04893"/>
    </source>
</evidence>
<organism evidence="10 11">
    <name type="scientific">Mucor circinelloides f. lusitanicus</name>
    <name type="common">Mucor racemosus var. lusitanicus</name>
    <dbReference type="NCBI Taxonomy" id="29924"/>
    <lineage>
        <taxon>Eukaryota</taxon>
        <taxon>Fungi</taxon>
        <taxon>Fungi incertae sedis</taxon>
        <taxon>Mucoromycota</taxon>
        <taxon>Mucoromycotina</taxon>
        <taxon>Mucoromycetes</taxon>
        <taxon>Mucorales</taxon>
        <taxon>Mucorineae</taxon>
        <taxon>Mucoraceae</taxon>
        <taxon>Mucor</taxon>
    </lineage>
</organism>
<sequence>MSNKYNVLVDMEDAAYSQPATIESDGLEFQDFSSQNKSSFNHASAPPPPPAAAAAATASNTGFFDSPQQQRSAISGKPIWSVEYYAQFFDVDTTQVIDRCVKSMYPVGDYAADTLQNQPDLYGPFWIATSVVFSVFVCSSLAGSLAAYIAGKPHVYDFTLLSFAVVVVYMYAFLCPALVWASTKYFGCQPSLLEIINYYGYGLTIWIPVSSRRQQKIWERQRKETEAKKKTSTSYVNQAPFRYAERNFKSRVPPPDFSQVVDFEKMQDHSDIIVPVQLTDDLRRLSSVFGQCEAPCRDAYVLKNVPGLIIIPNAFTPAAQRSLIKQCLSVYPKPPNTSNLDTHYIIPDTGIWPLYEAQEKGTLKPTDPEYHVPKKVVVDGSSSTYSDDEDKEEEKEPPRMAPTACSDDFQPVIKDPKPDPLPAPGVPLLSPSEMVRKMRWITLGYQYHWPTKTYHLDRRYPFPADVADLTKAVVTAVENIGHGDWINQYKGEDFNAEAGVINYYQYRDTLMGHVDRSEMNMEAPLVSLRYVVVVRYCASAITLEKW</sequence>
<comment type="caution">
    <text evidence="10">The sequence shown here is derived from an EMBL/GenBank/DDBJ whole genome shotgun (WGS) entry which is preliminary data.</text>
</comment>
<feature type="domain" description="Alpha-ketoglutarate-dependent dioxygenase AlkB-like" evidence="9">
    <location>
        <begin position="434"/>
        <end position="528"/>
    </location>
</feature>
<dbReference type="InterPro" id="IPR037151">
    <property type="entry name" value="AlkB-like_sf"/>
</dbReference>
<keyword evidence="5 7" id="KW-0472">Membrane</keyword>
<keyword evidence="4 7" id="KW-1133">Transmembrane helix</keyword>
<dbReference type="PANTHER" id="PTHR12822:SF2">
    <property type="entry name" value="PROTEIN YIPF"/>
    <property type="match status" value="1"/>
</dbReference>
<dbReference type="GO" id="GO:0016192">
    <property type="term" value="P:vesicle-mediated transport"/>
    <property type="evidence" value="ECO:0007669"/>
    <property type="project" value="InterPro"/>
</dbReference>
<evidence type="ECO:0000313" key="11">
    <source>
        <dbReference type="Proteomes" id="UP000469890"/>
    </source>
</evidence>